<dbReference type="Gene3D" id="1.10.10.10">
    <property type="entry name" value="Winged helix-like DNA-binding domain superfamily/Winged helix DNA-binding domain"/>
    <property type="match status" value="1"/>
</dbReference>
<dbReference type="PROSITE" id="PS50043">
    <property type="entry name" value="HTH_LUXR_2"/>
    <property type="match status" value="1"/>
</dbReference>
<name>A0A8J6I173_9FIRM</name>
<keyword evidence="2" id="KW-0238">DNA-binding</keyword>
<sequence>MGVGPKKMRQEIMRSIKRCQSLGVKKTINAPLLCLEEKELEIRFLRLESLITVFKKCFREVRDIIPNGYIVFLTDEEGYLLFYDTTFLLPDPNKLLTLKHGVSLTEKSCGSNAVSLALQLRESIYFEPKDHYCDIFSEWYCFAIPLIIDEGVKGCLAFSSVGQRISNEMIAIVKLLARNIMIELRHNSGDSQIPIRAVLTEQQLHILKLFAQGMTSMAVALEMKLSENTIKYHKKKIYKVLGVRSIAEAVGKAVKMGLFSIDNV</sequence>
<dbReference type="SMART" id="SM00421">
    <property type="entry name" value="HTH_LUXR"/>
    <property type="match status" value="1"/>
</dbReference>
<dbReference type="InterPro" id="IPR036388">
    <property type="entry name" value="WH-like_DNA-bd_sf"/>
</dbReference>
<protein>
    <recommendedName>
        <fullName evidence="4">HTH luxR-type domain-containing protein</fullName>
    </recommendedName>
</protein>
<evidence type="ECO:0000313" key="5">
    <source>
        <dbReference type="EMBL" id="MBA2133785.1"/>
    </source>
</evidence>
<dbReference type="GO" id="GO:0003677">
    <property type="term" value="F:DNA binding"/>
    <property type="evidence" value="ECO:0007669"/>
    <property type="project" value="UniProtKB-KW"/>
</dbReference>
<evidence type="ECO:0000256" key="1">
    <source>
        <dbReference type="ARBA" id="ARBA00023015"/>
    </source>
</evidence>
<dbReference type="AlphaFoldDB" id="A0A8J6I173"/>
<evidence type="ECO:0000259" key="4">
    <source>
        <dbReference type="PROSITE" id="PS50043"/>
    </source>
</evidence>
<dbReference type="Pfam" id="PF00196">
    <property type="entry name" value="GerE"/>
    <property type="match status" value="1"/>
</dbReference>
<proteinExistence type="predicted"/>
<dbReference type="InterPro" id="IPR016032">
    <property type="entry name" value="Sig_transdc_resp-reg_C-effctor"/>
</dbReference>
<keyword evidence="3" id="KW-0804">Transcription</keyword>
<dbReference type="InterPro" id="IPR000792">
    <property type="entry name" value="Tscrpt_reg_LuxR_C"/>
</dbReference>
<keyword evidence="6" id="KW-1185">Reference proteome</keyword>
<accession>A0A8J6I173</accession>
<gene>
    <name evidence="5" type="ORF">G5B42_09600</name>
</gene>
<evidence type="ECO:0000313" key="6">
    <source>
        <dbReference type="Proteomes" id="UP000657177"/>
    </source>
</evidence>
<dbReference type="PANTHER" id="PTHR44688:SF16">
    <property type="entry name" value="DNA-BINDING TRANSCRIPTIONAL ACTIVATOR DEVR_DOSR"/>
    <property type="match status" value="1"/>
</dbReference>
<dbReference type="GO" id="GO:0006355">
    <property type="term" value="P:regulation of DNA-templated transcription"/>
    <property type="evidence" value="ECO:0007669"/>
    <property type="project" value="InterPro"/>
</dbReference>
<dbReference type="EMBL" id="JAAKDE010000021">
    <property type="protein sequence ID" value="MBA2133785.1"/>
    <property type="molecule type" value="Genomic_DNA"/>
</dbReference>
<dbReference type="PRINTS" id="PR00038">
    <property type="entry name" value="HTHLUXR"/>
</dbReference>
<dbReference type="Proteomes" id="UP000657177">
    <property type="component" value="Unassembled WGS sequence"/>
</dbReference>
<comment type="caution">
    <text evidence="5">The sequence shown here is derived from an EMBL/GenBank/DDBJ whole genome shotgun (WGS) entry which is preliminary data.</text>
</comment>
<dbReference type="InterPro" id="IPR029016">
    <property type="entry name" value="GAF-like_dom_sf"/>
</dbReference>
<dbReference type="RefSeq" id="WP_181340255.1">
    <property type="nucleotide sequence ID" value="NZ_JAAKDE010000021.1"/>
</dbReference>
<dbReference type="Gene3D" id="3.30.450.40">
    <property type="match status" value="1"/>
</dbReference>
<dbReference type="PANTHER" id="PTHR44688">
    <property type="entry name" value="DNA-BINDING TRANSCRIPTIONAL ACTIVATOR DEVR_DOSR"/>
    <property type="match status" value="1"/>
</dbReference>
<organism evidence="5 6">
    <name type="scientific">Capillibacterium thermochitinicola</name>
    <dbReference type="NCBI Taxonomy" id="2699427"/>
    <lineage>
        <taxon>Bacteria</taxon>
        <taxon>Bacillati</taxon>
        <taxon>Bacillota</taxon>
        <taxon>Capillibacterium</taxon>
    </lineage>
</organism>
<dbReference type="SUPFAM" id="SSF46894">
    <property type="entry name" value="C-terminal effector domain of the bipartite response regulators"/>
    <property type="match status" value="1"/>
</dbReference>
<keyword evidence="1" id="KW-0805">Transcription regulation</keyword>
<evidence type="ECO:0000256" key="3">
    <source>
        <dbReference type="ARBA" id="ARBA00023163"/>
    </source>
</evidence>
<reference evidence="5" key="1">
    <citation type="submission" date="2020-06" db="EMBL/GenBank/DDBJ databases">
        <title>Novel chitinolytic bacterium.</title>
        <authorList>
            <person name="Ungkulpasvich U."/>
            <person name="Kosugi A."/>
            <person name="Uke A."/>
        </authorList>
    </citation>
    <scope>NUCLEOTIDE SEQUENCE</scope>
    <source>
        <strain evidence="5">UUS1-1</strain>
    </source>
</reference>
<evidence type="ECO:0000256" key="2">
    <source>
        <dbReference type="ARBA" id="ARBA00023125"/>
    </source>
</evidence>
<feature type="domain" description="HTH luxR-type" evidence="4">
    <location>
        <begin position="197"/>
        <end position="257"/>
    </location>
</feature>